<keyword evidence="2" id="KW-0813">Transport</keyword>
<evidence type="ECO:0000256" key="5">
    <source>
        <dbReference type="ARBA" id="ARBA00023136"/>
    </source>
</evidence>
<dbReference type="EMBL" id="JAIWYP010000006">
    <property type="protein sequence ID" value="KAH3812045.1"/>
    <property type="molecule type" value="Genomic_DNA"/>
</dbReference>
<accession>A0A9D4JHF2</accession>
<evidence type="ECO:0000256" key="2">
    <source>
        <dbReference type="ARBA" id="ARBA00022448"/>
    </source>
</evidence>
<dbReference type="InterPro" id="IPR050352">
    <property type="entry name" value="ABCG_transporters"/>
</dbReference>
<evidence type="ECO:0000313" key="7">
    <source>
        <dbReference type="Proteomes" id="UP000828390"/>
    </source>
</evidence>
<dbReference type="Gene3D" id="3.40.50.300">
    <property type="entry name" value="P-loop containing nucleotide triphosphate hydrolases"/>
    <property type="match status" value="1"/>
</dbReference>
<dbReference type="AlphaFoldDB" id="A0A9D4JHF2"/>
<name>A0A9D4JHF2_DREPO</name>
<dbReference type="InterPro" id="IPR027417">
    <property type="entry name" value="P-loop_NTPase"/>
</dbReference>
<evidence type="ECO:0000313" key="6">
    <source>
        <dbReference type="EMBL" id="KAH3812045.1"/>
    </source>
</evidence>
<dbReference type="PANTHER" id="PTHR48041:SF139">
    <property type="entry name" value="PROTEIN SCARLET"/>
    <property type="match status" value="1"/>
</dbReference>
<evidence type="ECO:0008006" key="8">
    <source>
        <dbReference type="Google" id="ProtNLM"/>
    </source>
</evidence>
<evidence type="ECO:0000256" key="3">
    <source>
        <dbReference type="ARBA" id="ARBA00022692"/>
    </source>
</evidence>
<dbReference type="GO" id="GO:0042626">
    <property type="term" value="F:ATPase-coupled transmembrane transporter activity"/>
    <property type="evidence" value="ECO:0007669"/>
    <property type="project" value="TreeGrafter"/>
</dbReference>
<comment type="subcellular location">
    <subcellularLocation>
        <location evidence="1">Membrane</location>
        <topology evidence="1">Multi-pass membrane protein</topology>
    </subcellularLocation>
</comment>
<evidence type="ECO:0000256" key="4">
    <source>
        <dbReference type="ARBA" id="ARBA00022989"/>
    </source>
</evidence>
<reference evidence="6" key="1">
    <citation type="journal article" date="2019" name="bioRxiv">
        <title>The Genome of the Zebra Mussel, Dreissena polymorpha: A Resource for Invasive Species Research.</title>
        <authorList>
            <person name="McCartney M.A."/>
            <person name="Auch B."/>
            <person name="Kono T."/>
            <person name="Mallez S."/>
            <person name="Zhang Y."/>
            <person name="Obille A."/>
            <person name="Becker A."/>
            <person name="Abrahante J.E."/>
            <person name="Garbe J."/>
            <person name="Badalamenti J.P."/>
            <person name="Herman A."/>
            <person name="Mangelson H."/>
            <person name="Liachko I."/>
            <person name="Sullivan S."/>
            <person name="Sone E.D."/>
            <person name="Koren S."/>
            <person name="Silverstein K.A.T."/>
            <person name="Beckman K.B."/>
            <person name="Gohl D.M."/>
        </authorList>
    </citation>
    <scope>NUCLEOTIDE SEQUENCE</scope>
    <source>
        <strain evidence="6">Duluth1</strain>
        <tissue evidence="6">Whole animal</tissue>
    </source>
</reference>
<dbReference type="Proteomes" id="UP000828390">
    <property type="component" value="Unassembled WGS sequence"/>
</dbReference>
<sequence length="75" mass="8487">MTYISNQALLRMEAEVTRERRIERVNEVIKELGLTKCQDTIIGNPGRIKGISGGEMRRLSFASEVCGIVFSNRIM</sequence>
<organism evidence="6 7">
    <name type="scientific">Dreissena polymorpha</name>
    <name type="common">Zebra mussel</name>
    <name type="synonym">Mytilus polymorpha</name>
    <dbReference type="NCBI Taxonomy" id="45954"/>
    <lineage>
        <taxon>Eukaryota</taxon>
        <taxon>Metazoa</taxon>
        <taxon>Spiralia</taxon>
        <taxon>Lophotrochozoa</taxon>
        <taxon>Mollusca</taxon>
        <taxon>Bivalvia</taxon>
        <taxon>Autobranchia</taxon>
        <taxon>Heteroconchia</taxon>
        <taxon>Euheterodonta</taxon>
        <taxon>Imparidentia</taxon>
        <taxon>Neoheterodontei</taxon>
        <taxon>Myida</taxon>
        <taxon>Dreissenoidea</taxon>
        <taxon>Dreissenidae</taxon>
        <taxon>Dreissena</taxon>
    </lineage>
</organism>
<gene>
    <name evidence="6" type="ORF">DPMN_140466</name>
</gene>
<comment type="caution">
    <text evidence="6">The sequence shown here is derived from an EMBL/GenBank/DDBJ whole genome shotgun (WGS) entry which is preliminary data.</text>
</comment>
<protein>
    <recommendedName>
        <fullName evidence="8">ABC transporter domain-containing protein</fullName>
    </recommendedName>
</protein>
<keyword evidence="3" id="KW-0812">Transmembrane</keyword>
<dbReference type="PANTHER" id="PTHR48041">
    <property type="entry name" value="ABC TRANSPORTER G FAMILY MEMBER 28"/>
    <property type="match status" value="1"/>
</dbReference>
<keyword evidence="7" id="KW-1185">Reference proteome</keyword>
<proteinExistence type="predicted"/>
<keyword evidence="5" id="KW-0472">Membrane</keyword>
<reference evidence="6" key="2">
    <citation type="submission" date="2020-11" db="EMBL/GenBank/DDBJ databases">
        <authorList>
            <person name="McCartney M.A."/>
            <person name="Auch B."/>
            <person name="Kono T."/>
            <person name="Mallez S."/>
            <person name="Becker A."/>
            <person name="Gohl D.M."/>
            <person name="Silverstein K.A.T."/>
            <person name="Koren S."/>
            <person name="Bechman K.B."/>
            <person name="Herman A."/>
            <person name="Abrahante J.E."/>
            <person name="Garbe J."/>
        </authorList>
    </citation>
    <scope>NUCLEOTIDE SEQUENCE</scope>
    <source>
        <strain evidence="6">Duluth1</strain>
        <tissue evidence="6">Whole animal</tissue>
    </source>
</reference>
<keyword evidence="4" id="KW-1133">Transmembrane helix</keyword>
<dbReference type="GO" id="GO:0005886">
    <property type="term" value="C:plasma membrane"/>
    <property type="evidence" value="ECO:0007669"/>
    <property type="project" value="TreeGrafter"/>
</dbReference>
<evidence type="ECO:0000256" key="1">
    <source>
        <dbReference type="ARBA" id="ARBA00004141"/>
    </source>
</evidence>